<protein>
    <submittedName>
        <fullName evidence="1">MiaB_1 protein</fullName>
    </submittedName>
</protein>
<dbReference type="GeneID" id="105272735"/>
<dbReference type="KEGG" id="fas:105272735"/>
<reference evidence="3" key="2">
    <citation type="submission" date="2025-04" db="UniProtKB">
        <authorList>
            <consortium name="RefSeq"/>
        </authorList>
    </citation>
    <scope>IDENTIFICATION</scope>
    <source>
        <strain evidence="3">USDA-PBARC FA_bdor</strain>
        <tissue evidence="3">Whole organism</tissue>
    </source>
</reference>
<keyword evidence="2" id="KW-1185">Reference proteome</keyword>
<dbReference type="AlphaFoldDB" id="A0A0C9PJU0"/>
<dbReference type="EMBL" id="GBYB01001223">
    <property type="protein sequence ID" value="JAG70990.1"/>
    <property type="molecule type" value="Transcribed_RNA"/>
</dbReference>
<organism evidence="1">
    <name type="scientific">Fopius arisanus</name>
    <dbReference type="NCBI Taxonomy" id="64838"/>
    <lineage>
        <taxon>Eukaryota</taxon>
        <taxon>Metazoa</taxon>
        <taxon>Ecdysozoa</taxon>
        <taxon>Arthropoda</taxon>
        <taxon>Hexapoda</taxon>
        <taxon>Insecta</taxon>
        <taxon>Pterygota</taxon>
        <taxon>Neoptera</taxon>
        <taxon>Endopterygota</taxon>
        <taxon>Hymenoptera</taxon>
        <taxon>Apocrita</taxon>
        <taxon>Ichneumonoidea</taxon>
        <taxon>Braconidae</taxon>
        <taxon>Opiinae</taxon>
        <taxon>Fopius</taxon>
    </lineage>
</organism>
<accession>A0A0C9PJU0</accession>
<dbReference type="RefSeq" id="XP_011313264.1">
    <property type="nucleotide sequence ID" value="XM_011314962.1"/>
</dbReference>
<sequence>MEQEECTEFIILQDQATLLETLMKNVSILKHEAPQVTLIDAELEIHLVTFKEISNNLSIKLGALNKLSERLDPERKKDVLGFVEKIQESWKKTVKEITDEHLNLSVVSRSAYGHPLTSILSEIKRETSAIQVSLQIGEMIYDSDFVLQGFLYCTEIFKLLNDMEGCDKRIQQYLVTPKVTAFLQGLDTTVEAFSKSNDLLPPKEQQLEVFSKVSSLLTEELLGWKPDDPDAILKDSNPKRPVFITKNTKRTQVKRLANLPLFNSVHKEKSTN</sequence>
<accession>A0A9R1TM22</accession>
<dbReference type="Proteomes" id="UP000694866">
    <property type="component" value="Unplaced"/>
</dbReference>
<evidence type="ECO:0000313" key="2">
    <source>
        <dbReference type="Proteomes" id="UP000694866"/>
    </source>
</evidence>
<name>A0A0C9PJU0_9HYME</name>
<proteinExistence type="predicted"/>
<gene>
    <name evidence="1" type="primary">miaB_1</name>
    <name evidence="3" type="synonym">LOC105272735</name>
    <name evidence="1" type="ORF">g.51538</name>
</gene>
<dbReference type="OrthoDB" id="7535498at2759"/>
<evidence type="ECO:0000313" key="3">
    <source>
        <dbReference type="RefSeq" id="XP_011313264.1"/>
    </source>
</evidence>
<reference evidence="1" key="1">
    <citation type="submission" date="2015-01" db="EMBL/GenBank/DDBJ databases">
        <title>Transcriptome Assembly of Fopius arisanus.</title>
        <authorList>
            <person name="Geib S."/>
        </authorList>
    </citation>
    <scope>NUCLEOTIDE SEQUENCE</scope>
</reference>
<evidence type="ECO:0000313" key="1">
    <source>
        <dbReference type="EMBL" id="JAG70990.1"/>
    </source>
</evidence>